<reference evidence="3 4" key="1">
    <citation type="submission" date="2012-11" db="EMBL/GenBank/DDBJ databases">
        <title>FINISHED of Natronococcus occultus SP4, DSM 3396.</title>
        <authorList>
            <consortium name="DOE Joint Genome Institute"/>
            <person name="Eisen J."/>
            <person name="Huntemann M."/>
            <person name="Wei C.-L."/>
            <person name="Han J."/>
            <person name="Detter J.C."/>
            <person name="Han C."/>
            <person name="Tapia R."/>
            <person name="Chen A."/>
            <person name="Kyrpides N."/>
            <person name="Mavromatis K."/>
            <person name="Markowitz V."/>
            <person name="Szeto E."/>
            <person name="Ivanova N."/>
            <person name="Mikhailova N."/>
            <person name="Ovchinnikova G."/>
            <person name="Pagani I."/>
            <person name="Pati A."/>
            <person name="Goodwin L."/>
            <person name="Nordberg H.P."/>
            <person name="Cantor M.N."/>
            <person name="Hua S.X."/>
            <person name="Woyke T."/>
            <person name="Eisen J."/>
            <person name="Klenk H.-P."/>
            <person name="Klenk H.-P."/>
        </authorList>
    </citation>
    <scope>NUCLEOTIDE SEQUENCE [LARGE SCALE GENOMIC DNA]</scope>
    <source>
        <strain evidence="3 4">SP4</strain>
    </source>
</reference>
<dbReference type="GO" id="GO:0005737">
    <property type="term" value="C:cytoplasm"/>
    <property type="evidence" value="ECO:0007669"/>
    <property type="project" value="TreeGrafter"/>
</dbReference>
<feature type="binding site" evidence="1">
    <location>
        <position position="168"/>
    </location>
    <ligand>
        <name>Mn(2+)</name>
        <dbReference type="ChEBI" id="CHEBI:29035"/>
        <label>2</label>
    </ligand>
</feature>
<dbReference type="EMBL" id="CP003929">
    <property type="protein sequence ID" value="AGB38861.1"/>
    <property type="molecule type" value="Genomic_DNA"/>
</dbReference>
<dbReference type="SUPFAM" id="SSF55031">
    <property type="entry name" value="Bacterial exopeptidase dimerisation domain"/>
    <property type="match status" value="1"/>
</dbReference>
<dbReference type="KEGG" id="nou:Natoc_3120"/>
<organism evidence="3 4">
    <name type="scientific">Natronococcus occultus SP4</name>
    <dbReference type="NCBI Taxonomy" id="694430"/>
    <lineage>
        <taxon>Archaea</taxon>
        <taxon>Methanobacteriati</taxon>
        <taxon>Methanobacteriota</taxon>
        <taxon>Stenosarchaea group</taxon>
        <taxon>Halobacteria</taxon>
        <taxon>Halobacteriales</taxon>
        <taxon>Natrialbaceae</taxon>
        <taxon>Natronococcus</taxon>
    </lineage>
</organism>
<dbReference type="InterPro" id="IPR011650">
    <property type="entry name" value="Peptidase_M20_dimer"/>
</dbReference>
<feature type="binding site" evidence="1">
    <location>
        <position position="166"/>
    </location>
    <ligand>
        <name>Mn(2+)</name>
        <dbReference type="ChEBI" id="CHEBI:29035"/>
        <label>2</label>
    </ligand>
</feature>
<dbReference type="GO" id="GO:0046657">
    <property type="term" value="P:folic acid catabolic process"/>
    <property type="evidence" value="ECO:0007669"/>
    <property type="project" value="TreeGrafter"/>
</dbReference>
<proteinExistence type="predicted"/>
<dbReference type="InterPro" id="IPR002933">
    <property type="entry name" value="Peptidase_M20"/>
</dbReference>
<evidence type="ECO:0000256" key="1">
    <source>
        <dbReference type="PIRSR" id="PIRSR005962-1"/>
    </source>
</evidence>
<accession>L0K1K7</accession>
<keyword evidence="4" id="KW-1185">Reference proteome</keyword>
<dbReference type="STRING" id="694430.Natoc_3120"/>
<feature type="binding site" evidence="1">
    <location>
        <position position="224"/>
    </location>
    <ligand>
        <name>Mn(2+)</name>
        <dbReference type="ChEBI" id="CHEBI:29035"/>
        <label>2</label>
    </ligand>
</feature>
<dbReference type="GO" id="GO:0071713">
    <property type="term" value="F:para-aminobenzoyl-glutamate hydrolase activity"/>
    <property type="evidence" value="ECO:0007669"/>
    <property type="project" value="TreeGrafter"/>
</dbReference>
<feature type="domain" description="Peptidase M20 dimerisation" evidence="2">
    <location>
        <begin position="246"/>
        <end position="339"/>
    </location>
</feature>
<dbReference type="InterPro" id="IPR036264">
    <property type="entry name" value="Bact_exopeptidase_dim_dom"/>
</dbReference>
<dbReference type="GO" id="GO:0046872">
    <property type="term" value="F:metal ion binding"/>
    <property type="evidence" value="ECO:0007669"/>
    <property type="project" value="UniProtKB-KW"/>
</dbReference>
<keyword evidence="1" id="KW-0479">Metal-binding</keyword>
<comment type="cofactor">
    <cofactor evidence="1">
        <name>Mn(2+)</name>
        <dbReference type="ChEBI" id="CHEBI:29035"/>
    </cofactor>
    <text evidence="1">The Mn(2+) ion enhances activity.</text>
</comment>
<gene>
    <name evidence="3" type="ORF">Natoc_3120</name>
</gene>
<dbReference type="PANTHER" id="PTHR30575">
    <property type="entry name" value="PEPTIDASE M20"/>
    <property type="match status" value="1"/>
</dbReference>
<dbReference type="Proteomes" id="UP000010878">
    <property type="component" value="Chromosome"/>
</dbReference>
<dbReference type="AlphaFoldDB" id="L0K1K7"/>
<evidence type="ECO:0000259" key="2">
    <source>
        <dbReference type="Pfam" id="PF07687"/>
    </source>
</evidence>
<dbReference type="NCBIfam" id="TIGR01891">
    <property type="entry name" value="amidohydrolases"/>
    <property type="match status" value="1"/>
</dbReference>
<dbReference type="GO" id="GO:0016805">
    <property type="term" value="F:dipeptidase activity"/>
    <property type="evidence" value="ECO:0007669"/>
    <property type="project" value="TreeGrafter"/>
</dbReference>
<feature type="binding site" evidence="1">
    <location>
        <position position="420"/>
    </location>
    <ligand>
        <name>Mn(2+)</name>
        <dbReference type="ChEBI" id="CHEBI:29035"/>
        <label>2</label>
    </ligand>
</feature>
<dbReference type="eggNOG" id="arCOG01108">
    <property type="taxonomic scope" value="Archaea"/>
</dbReference>
<dbReference type="PANTHER" id="PTHR30575:SF3">
    <property type="entry name" value="PEPTIDASE M20 DIMERISATION DOMAIN-CONTAINING PROTEIN"/>
    <property type="match status" value="1"/>
</dbReference>
<dbReference type="HOGENOM" id="CLU_023257_2_1_2"/>
<sequence>MGSLQYLIVVFKYGSRQPWVMVSDSSAPDERHLIELRREFHRYPEPAWREFRTTARIVEELERIGVDEIHVGPDAIEPTARLGVPDEDERSQWFDRAQSRTDRSDVLEALEGGNTGAVAVVNRGEGPTVGLRVDIDALPIEESTDGSHPPAREGFRSEIDGTMHACGHDAHITFGLGTLETVLESDFSGTFKVFFQPAEEVLGGGKPMAAGPHVEDVDALLGVHIGLGHPTGEVVAGVDEALAFSKLHVEFEGESAHAGLAPNQGRNAVQALVAAAGNMYAIPRHGEGNTRVNLGNLRSDNASNVVADRASADAEVRGETTAQMEYMRESAVRVLNSAAEMHDCTVETSLVGQAPREDGDEDVVDLVAAIADGSEAVSSTVRRGSLGASEDFTHLLQAVKAGGGTGAFVGIGTDHPTGHHTSTFDVDEESLSIGVDVLSRAVLELLE</sequence>
<keyword evidence="1" id="KW-0464">Manganese</keyword>
<keyword evidence="3" id="KW-0378">Hydrolase</keyword>
<dbReference type="Pfam" id="PF01546">
    <property type="entry name" value="Peptidase_M20"/>
    <property type="match status" value="1"/>
</dbReference>
<name>L0K1K7_9EURY</name>
<feature type="binding site" evidence="1">
    <location>
        <position position="200"/>
    </location>
    <ligand>
        <name>Mn(2+)</name>
        <dbReference type="ChEBI" id="CHEBI:29035"/>
        <label>2</label>
    </ligand>
</feature>
<dbReference type="SUPFAM" id="SSF53187">
    <property type="entry name" value="Zn-dependent exopeptidases"/>
    <property type="match status" value="1"/>
</dbReference>
<evidence type="ECO:0000313" key="4">
    <source>
        <dbReference type="Proteomes" id="UP000010878"/>
    </source>
</evidence>
<dbReference type="Gene3D" id="3.40.630.10">
    <property type="entry name" value="Zn peptidases"/>
    <property type="match status" value="2"/>
</dbReference>
<dbReference type="InterPro" id="IPR052030">
    <property type="entry name" value="Peptidase_M20/M20A_hydrolases"/>
</dbReference>
<dbReference type="PIRSF" id="PIRSF005962">
    <property type="entry name" value="Pept_M20D_amidohydro"/>
    <property type="match status" value="1"/>
</dbReference>
<dbReference type="InterPro" id="IPR017439">
    <property type="entry name" value="Amidohydrolase"/>
</dbReference>
<dbReference type="Pfam" id="PF07687">
    <property type="entry name" value="M20_dimer"/>
    <property type="match status" value="1"/>
</dbReference>
<evidence type="ECO:0000313" key="3">
    <source>
        <dbReference type="EMBL" id="AGB38861.1"/>
    </source>
</evidence>
<protein>
    <submittedName>
        <fullName evidence="3">Amidohydrolase</fullName>
    </submittedName>
</protein>